<dbReference type="RefSeq" id="WP_182895149.1">
    <property type="nucleotide sequence ID" value="NZ_JACGZW010000013.1"/>
</dbReference>
<dbReference type="EMBL" id="JACGZW010000013">
    <property type="protein sequence ID" value="MBB1158392.1"/>
    <property type="molecule type" value="Genomic_DNA"/>
</dbReference>
<evidence type="ECO:0000313" key="1">
    <source>
        <dbReference type="EMBL" id="MBB1158392.1"/>
    </source>
</evidence>
<organism evidence="1 2">
    <name type="scientific">Amycolatopsis dendrobii</name>
    <dbReference type="NCBI Taxonomy" id="2760662"/>
    <lineage>
        <taxon>Bacteria</taxon>
        <taxon>Bacillati</taxon>
        <taxon>Actinomycetota</taxon>
        <taxon>Actinomycetes</taxon>
        <taxon>Pseudonocardiales</taxon>
        <taxon>Pseudonocardiaceae</taxon>
        <taxon>Amycolatopsis</taxon>
    </lineage>
</organism>
<dbReference type="Proteomes" id="UP000526734">
    <property type="component" value="Unassembled WGS sequence"/>
</dbReference>
<proteinExistence type="predicted"/>
<keyword evidence="2" id="KW-1185">Reference proteome</keyword>
<reference evidence="1 2" key="1">
    <citation type="submission" date="2020-08" db="EMBL/GenBank/DDBJ databases">
        <title>Amycolatopsis sp. nov. DR6-1 isolated from Dendrobium heterocarpum.</title>
        <authorList>
            <person name="Tedsree N."/>
            <person name="Kuncharoen N."/>
            <person name="Likhitwitayawuid K."/>
            <person name="Tanasupawat S."/>
        </authorList>
    </citation>
    <scope>NUCLEOTIDE SEQUENCE [LARGE SCALE GENOMIC DNA]</scope>
    <source>
        <strain evidence="1 2">DR6-1</strain>
    </source>
</reference>
<protein>
    <submittedName>
        <fullName evidence="1">Uncharacterized protein</fullName>
    </submittedName>
</protein>
<dbReference type="AlphaFoldDB" id="A0A7W3W4U4"/>
<evidence type="ECO:0000313" key="2">
    <source>
        <dbReference type="Proteomes" id="UP000526734"/>
    </source>
</evidence>
<sequence>MSARSPGSLSFRTVYGDPAIPTAVISELTRLKAGLRPLDWQFGYDLFVTVGGDLTVVTEPTALLSPRVMLAERRASGELRLNSDDVLRTTDPAALLRPAVHDALGELVTRAARRVPGFDAESERARFAFLRSSAVERTPS</sequence>
<name>A0A7W3W4U4_9PSEU</name>
<comment type="caution">
    <text evidence="1">The sequence shown here is derived from an EMBL/GenBank/DDBJ whole genome shotgun (WGS) entry which is preliminary data.</text>
</comment>
<accession>A0A7W3W4U4</accession>
<gene>
    <name evidence="1" type="ORF">H4281_35040</name>
</gene>